<evidence type="ECO:0000256" key="3">
    <source>
        <dbReference type="ARBA" id="ARBA00022722"/>
    </source>
</evidence>
<dbReference type="Proteomes" id="UP001157114">
    <property type="component" value="Unassembled WGS sequence"/>
</dbReference>
<protein>
    <recommendedName>
        <fullName evidence="2">Single-stranded-DNA-specific exonuclease RecJ</fullName>
    </recommendedName>
</protein>
<gene>
    <name evidence="10" type="ORF">MU1_38420</name>
</gene>
<evidence type="ECO:0000256" key="2">
    <source>
        <dbReference type="ARBA" id="ARBA00019841"/>
    </source>
</evidence>
<evidence type="ECO:0000256" key="5">
    <source>
        <dbReference type="ARBA" id="ARBA00022839"/>
    </source>
</evidence>
<dbReference type="SUPFAM" id="SSF64182">
    <property type="entry name" value="DHH phosphoesterases"/>
    <property type="match status" value="1"/>
</dbReference>
<evidence type="ECO:0000259" key="9">
    <source>
        <dbReference type="Pfam" id="PF17768"/>
    </source>
</evidence>
<proteinExistence type="inferred from homology"/>
<evidence type="ECO:0000256" key="4">
    <source>
        <dbReference type="ARBA" id="ARBA00022801"/>
    </source>
</evidence>
<sequence>MIKAKTRWNLAPWSKEDEQSAEQLSKSLSIPPLVAKLLVQRGYREQEAAETFLRGGEDRLHDPYLLKGMKEAVARIQKAAEENEFIRIYGDYDADGVSSTSLLVHVFRELGYSFDYYIPHRALEGYGLNNGAIDLAAADGVRLIVTVDTGISAYEQVEYAKQLGIDIVVTDHHEPPEQIPDAVAVVNPKREDCPYPFKGLAGVGVAFKLATALMGRPPMEWTDIVCLGTIADIMPLTDENRVLVRAGLARLSNTDNTGFRALSEACGIELNDVTSTTVAFGMAPRINAAGRLDHAKRAVELLTTGDYDEAIRAASSLDVLNKERQRIVDGIVKEADLQWQGKREAAQAAASEEAAVIVLAGEGWNVGVIGIVASKILERYYKPVIILGIDPESGMCKGSARSIDGYDLHAALTACDELLDHYGGHQAAAGMSLHRDNLQAFEVKLGELAMEWLTEQDWIPKTAIDLVCSIEDASVGTIGQLALLEPFGAGNPSPRLLLQSAELSDYRTMGKDSRHLKLALRSGRTALDAVGFGLGQLSEQLQTGLPVDLVGELSINEWNGQRKAQLHIHDLYFGGALARFPEREHFGKVYQLLKRKQRIPVKGLETYLSEQCGWPEQTITVMLEVFLELGFIAVEGSHFVVVEAPQKRDLGTSERYQEAKREADRLRSPYVPNEVMA</sequence>
<dbReference type="Gene3D" id="3.90.1640.30">
    <property type="match status" value="1"/>
</dbReference>
<organism evidence="10 11">
    <name type="scientific">Paenibacillus glycanilyticus</name>
    <dbReference type="NCBI Taxonomy" id="126569"/>
    <lineage>
        <taxon>Bacteria</taxon>
        <taxon>Bacillati</taxon>
        <taxon>Bacillota</taxon>
        <taxon>Bacilli</taxon>
        <taxon>Bacillales</taxon>
        <taxon>Paenibacillaceae</taxon>
        <taxon>Paenibacillus</taxon>
    </lineage>
</organism>
<keyword evidence="5" id="KW-0269">Exonuclease</keyword>
<dbReference type="InterPro" id="IPR051673">
    <property type="entry name" value="SSDNA_exonuclease_RecJ"/>
</dbReference>
<dbReference type="InterPro" id="IPR018779">
    <property type="entry name" value="RecJ_C"/>
</dbReference>
<keyword evidence="4" id="KW-0378">Hydrolase</keyword>
<name>A0ABQ6GIN0_9BACL</name>
<dbReference type="NCBIfam" id="TIGR00644">
    <property type="entry name" value="recJ"/>
    <property type="match status" value="1"/>
</dbReference>
<evidence type="ECO:0000313" key="11">
    <source>
        <dbReference type="Proteomes" id="UP001157114"/>
    </source>
</evidence>
<keyword evidence="11" id="KW-1185">Reference proteome</keyword>
<accession>A0ABQ6GIN0</accession>
<comment type="caution">
    <text evidence="10">The sequence shown here is derived from an EMBL/GenBank/DDBJ whole genome shotgun (WGS) entry which is preliminary data.</text>
</comment>
<dbReference type="InterPro" id="IPR004610">
    <property type="entry name" value="RecJ"/>
</dbReference>
<evidence type="ECO:0000259" key="7">
    <source>
        <dbReference type="Pfam" id="PF02272"/>
    </source>
</evidence>
<dbReference type="InterPro" id="IPR041122">
    <property type="entry name" value="RecJ_OB"/>
</dbReference>
<dbReference type="InterPro" id="IPR003156">
    <property type="entry name" value="DHHA1_dom"/>
</dbReference>
<evidence type="ECO:0000259" key="8">
    <source>
        <dbReference type="Pfam" id="PF10141"/>
    </source>
</evidence>
<feature type="domain" description="DDH" evidence="6">
    <location>
        <begin position="86"/>
        <end position="229"/>
    </location>
</feature>
<evidence type="ECO:0000256" key="1">
    <source>
        <dbReference type="ARBA" id="ARBA00005915"/>
    </source>
</evidence>
<evidence type="ECO:0000313" key="10">
    <source>
        <dbReference type="EMBL" id="GLX69497.1"/>
    </source>
</evidence>
<feature type="domain" description="RecJ OB" evidence="9">
    <location>
        <begin position="464"/>
        <end position="570"/>
    </location>
</feature>
<dbReference type="RefSeq" id="WP_284240275.1">
    <property type="nucleotide sequence ID" value="NZ_BSSQ01000015.1"/>
</dbReference>
<dbReference type="Pfam" id="PF10141">
    <property type="entry name" value="ssDNA-exonuc_C"/>
    <property type="match status" value="1"/>
</dbReference>
<dbReference type="Pfam" id="PF02272">
    <property type="entry name" value="DHHA1"/>
    <property type="match status" value="1"/>
</dbReference>
<dbReference type="InterPro" id="IPR001667">
    <property type="entry name" value="DDH_dom"/>
</dbReference>
<feature type="domain" description="Single-stranded-DNA-specific exonuclease RecJ C-terminal" evidence="8">
    <location>
        <begin position="578"/>
        <end position="663"/>
    </location>
</feature>
<evidence type="ECO:0000259" key="6">
    <source>
        <dbReference type="Pfam" id="PF01368"/>
    </source>
</evidence>
<reference evidence="10 11" key="1">
    <citation type="submission" date="2023-03" db="EMBL/GenBank/DDBJ databases">
        <title>Draft genome sequence of the bacteria which degrade cell wall of Tricholomamatutake.</title>
        <authorList>
            <person name="Konishi Y."/>
            <person name="Fukuta Y."/>
            <person name="Shirasaka N."/>
        </authorList>
    </citation>
    <scope>NUCLEOTIDE SEQUENCE [LARGE SCALE GENOMIC DNA]</scope>
    <source>
        <strain evidence="11">mu1</strain>
    </source>
</reference>
<dbReference type="PANTHER" id="PTHR30255:SF2">
    <property type="entry name" value="SINGLE-STRANDED-DNA-SPECIFIC EXONUCLEASE RECJ"/>
    <property type="match status" value="1"/>
</dbReference>
<dbReference type="EMBL" id="BSSQ01000015">
    <property type="protein sequence ID" value="GLX69497.1"/>
    <property type="molecule type" value="Genomic_DNA"/>
</dbReference>
<dbReference type="PANTHER" id="PTHR30255">
    <property type="entry name" value="SINGLE-STRANDED-DNA-SPECIFIC EXONUCLEASE RECJ"/>
    <property type="match status" value="1"/>
</dbReference>
<dbReference type="Pfam" id="PF01368">
    <property type="entry name" value="DHH"/>
    <property type="match status" value="1"/>
</dbReference>
<dbReference type="Gene3D" id="3.10.310.30">
    <property type="match status" value="1"/>
</dbReference>
<dbReference type="Pfam" id="PF17768">
    <property type="entry name" value="RecJ_OB"/>
    <property type="match status" value="1"/>
</dbReference>
<comment type="similarity">
    <text evidence="1">Belongs to the RecJ family.</text>
</comment>
<feature type="domain" description="DHHA1" evidence="7">
    <location>
        <begin position="355"/>
        <end position="442"/>
    </location>
</feature>
<dbReference type="InterPro" id="IPR038763">
    <property type="entry name" value="DHH_sf"/>
</dbReference>
<keyword evidence="3" id="KW-0540">Nuclease</keyword>